<dbReference type="Gene3D" id="1.10.260.40">
    <property type="entry name" value="lambda repressor-like DNA-binding domains"/>
    <property type="match status" value="1"/>
</dbReference>
<keyword evidence="2 5" id="KW-0238">DNA-binding</keyword>
<dbReference type="Proteomes" id="UP001500427">
    <property type="component" value="Unassembled WGS sequence"/>
</dbReference>
<dbReference type="InterPro" id="IPR000843">
    <property type="entry name" value="HTH_LacI"/>
</dbReference>
<evidence type="ECO:0000256" key="2">
    <source>
        <dbReference type="ARBA" id="ARBA00023125"/>
    </source>
</evidence>
<dbReference type="Pfam" id="PF00356">
    <property type="entry name" value="LacI"/>
    <property type="match status" value="1"/>
</dbReference>
<dbReference type="Pfam" id="PF13377">
    <property type="entry name" value="Peripla_BP_3"/>
    <property type="match status" value="1"/>
</dbReference>
<dbReference type="PROSITE" id="PS00356">
    <property type="entry name" value="HTH_LACI_1"/>
    <property type="match status" value="1"/>
</dbReference>
<dbReference type="Gene3D" id="3.40.50.2300">
    <property type="match status" value="2"/>
</dbReference>
<dbReference type="InterPro" id="IPR046335">
    <property type="entry name" value="LacI/GalR-like_sensor"/>
</dbReference>
<dbReference type="SUPFAM" id="SSF53822">
    <property type="entry name" value="Periplasmic binding protein-like I"/>
    <property type="match status" value="1"/>
</dbReference>
<keyword evidence="1" id="KW-0805">Transcription regulation</keyword>
<reference evidence="6" key="1">
    <citation type="journal article" date="2019" name="Int. J. Syst. Evol. Microbiol.">
        <title>The Global Catalogue of Microorganisms (GCM) 10K type strain sequencing project: providing services to taxonomists for standard genome sequencing and annotation.</title>
        <authorList>
            <consortium name="The Broad Institute Genomics Platform"/>
            <consortium name="The Broad Institute Genome Sequencing Center for Infectious Disease"/>
            <person name="Wu L."/>
            <person name="Ma J."/>
        </authorList>
    </citation>
    <scope>NUCLEOTIDE SEQUENCE [LARGE SCALE GENOMIC DNA]</scope>
    <source>
        <strain evidence="6">JCM 17687</strain>
    </source>
</reference>
<dbReference type="InterPro" id="IPR028082">
    <property type="entry name" value="Peripla_BP_I"/>
</dbReference>
<dbReference type="PANTHER" id="PTHR30146:SF153">
    <property type="entry name" value="LACTOSE OPERON REPRESSOR"/>
    <property type="match status" value="1"/>
</dbReference>
<evidence type="ECO:0000313" key="6">
    <source>
        <dbReference type="Proteomes" id="UP001500427"/>
    </source>
</evidence>
<dbReference type="EMBL" id="BAABIW010000027">
    <property type="protein sequence ID" value="GAA5035167.1"/>
    <property type="molecule type" value="Genomic_DNA"/>
</dbReference>
<dbReference type="SMART" id="SM00354">
    <property type="entry name" value="HTH_LACI"/>
    <property type="match status" value="1"/>
</dbReference>
<dbReference type="GO" id="GO:0003677">
    <property type="term" value="F:DNA binding"/>
    <property type="evidence" value="ECO:0007669"/>
    <property type="project" value="UniProtKB-KW"/>
</dbReference>
<dbReference type="InterPro" id="IPR010982">
    <property type="entry name" value="Lambda_DNA-bd_dom_sf"/>
</dbReference>
<evidence type="ECO:0000256" key="3">
    <source>
        <dbReference type="ARBA" id="ARBA00023163"/>
    </source>
</evidence>
<feature type="domain" description="HTH lacI-type" evidence="4">
    <location>
        <begin position="9"/>
        <end position="63"/>
    </location>
</feature>
<sequence>MTDATPPKVTLVDIARLAGVGVGTASRALSNAKNVAPATRERVLRVAEEHHYVVSPEASRLAKGNTGRVALVVPHLSRWFFGAVVEGLGSVLRGAELDVLLYQVGDVADRQDFFDRLPARRKVDAVVVIGFQVEEAERTRLETMGVHIVAAGGQWASYPSVHIDDHEASRQAVDHLLHLGHTRIGMLEALDPDQPRLRSTRSPAYYEALERAGIPVDPSIVVTAPWGGEHGAASMSRLLGHPDPPTAVFAHSDEVALGAMRTLRRAGLRPGTDLSVVGIDDHPLAELCDLTTVRQQPGEQGAIAGRLLLDLLAGGAAPHRSTTVPTELVVRGSTAPPRPTGRP</sequence>
<evidence type="ECO:0000313" key="5">
    <source>
        <dbReference type="EMBL" id="GAA5035167.1"/>
    </source>
</evidence>
<organism evidence="5 6">
    <name type="scientific">Terrabacter aeriphilus</name>
    <dbReference type="NCBI Taxonomy" id="515662"/>
    <lineage>
        <taxon>Bacteria</taxon>
        <taxon>Bacillati</taxon>
        <taxon>Actinomycetota</taxon>
        <taxon>Actinomycetes</taxon>
        <taxon>Micrococcales</taxon>
        <taxon>Intrasporangiaceae</taxon>
        <taxon>Terrabacter</taxon>
    </lineage>
</organism>
<accession>A0ABP9JMK5</accession>
<dbReference type="CDD" id="cd01392">
    <property type="entry name" value="HTH_LacI"/>
    <property type="match status" value="1"/>
</dbReference>
<keyword evidence="3" id="KW-0804">Transcription</keyword>
<proteinExistence type="predicted"/>
<comment type="caution">
    <text evidence="5">The sequence shown here is derived from an EMBL/GenBank/DDBJ whole genome shotgun (WGS) entry which is preliminary data.</text>
</comment>
<evidence type="ECO:0000259" key="4">
    <source>
        <dbReference type="PROSITE" id="PS50932"/>
    </source>
</evidence>
<gene>
    <name evidence="5" type="primary">cytR</name>
    <name evidence="5" type="ORF">GCM10023258_36710</name>
</gene>
<keyword evidence="6" id="KW-1185">Reference proteome</keyword>
<evidence type="ECO:0000256" key="1">
    <source>
        <dbReference type="ARBA" id="ARBA00023015"/>
    </source>
</evidence>
<name>A0ABP9JMK5_9MICO</name>
<dbReference type="PROSITE" id="PS50932">
    <property type="entry name" value="HTH_LACI_2"/>
    <property type="match status" value="1"/>
</dbReference>
<dbReference type="SUPFAM" id="SSF47413">
    <property type="entry name" value="lambda repressor-like DNA-binding domains"/>
    <property type="match status" value="1"/>
</dbReference>
<dbReference type="PANTHER" id="PTHR30146">
    <property type="entry name" value="LACI-RELATED TRANSCRIPTIONAL REPRESSOR"/>
    <property type="match status" value="1"/>
</dbReference>
<protein>
    <submittedName>
        <fullName evidence="5">DNA-binding transcriptional regulator CytR</fullName>
    </submittedName>
</protein>
<dbReference type="RefSeq" id="WP_345508973.1">
    <property type="nucleotide sequence ID" value="NZ_BAABIW010000027.1"/>
</dbReference>
<dbReference type="CDD" id="cd06267">
    <property type="entry name" value="PBP1_LacI_sugar_binding-like"/>
    <property type="match status" value="1"/>
</dbReference>